<feature type="compositionally biased region" description="Polar residues" evidence="1">
    <location>
        <begin position="12"/>
        <end position="29"/>
    </location>
</feature>
<gene>
    <name evidence="2" type="ORF">O3P69_019568</name>
</gene>
<feature type="compositionally biased region" description="Basic and acidic residues" evidence="1">
    <location>
        <begin position="1"/>
        <end position="11"/>
    </location>
</feature>
<organism evidence="2 3">
    <name type="scientific">Scylla paramamosain</name>
    <name type="common">Mud crab</name>
    <dbReference type="NCBI Taxonomy" id="85552"/>
    <lineage>
        <taxon>Eukaryota</taxon>
        <taxon>Metazoa</taxon>
        <taxon>Ecdysozoa</taxon>
        <taxon>Arthropoda</taxon>
        <taxon>Crustacea</taxon>
        <taxon>Multicrustacea</taxon>
        <taxon>Malacostraca</taxon>
        <taxon>Eumalacostraca</taxon>
        <taxon>Eucarida</taxon>
        <taxon>Decapoda</taxon>
        <taxon>Pleocyemata</taxon>
        <taxon>Brachyura</taxon>
        <taxon>Eubrachyura</taxon>
        <taxon>Portunoidea</taxon>
        <taxon>Portunidae</taxon>
        <taxon>Portuninae</taxon>
        <taxon>Scylla</taxon>
    </lineage>
</organism>
<proteinExistence type="predicted"/>
<dbReference type="Proteomes" id="UP001487740">
    <property type="component" value="Unassembled WGS sequence"/>
</dbReference>
<keyword evidence="3" id="KW-1185">Reference proteome</keyword>
<dbReference type="AlphaFoldDB" id="A0AAW0SY95"/>
<feature type="compositionally biased region" description="Polar residues" evidence="1">
    <location>
        <begin position="299"/>
        <end position="312"/>
    </location>
</feature>
<evidence type="ECO:0000313" key="3">
    <source>
        <dbReference type="Proteomes" id="UP001487740"/>
    </source>
</evidence>
<evidence type="ECO:0000256" key="1">
    <source>
        <dbReference type="SAM" id="MobiDB-lite"/>
    </source>
</evidence>
<reference evidence="2 3" key="1">
    <citation type="submission" date="2023-03" db="EMBL/GenBank/DDBJ databases">
        <title>High-quality genome of Scylla paramamosain provides insights in environmental adaptation.</title>
        <authorList>
            <person name="Zhang L."/>
        </authorList>
    </citation>
    <scope>NUCLEOTIDE SEQUENCE [LARGE SCALE GENOMIC DNA]</scope>
    <source>
        <strain evidence="2">LZ_2023a</strain>
        <tissue evidence="2">Muscle</tissue>
    </source>
</reference>
<comment type="caution">
    <text evidence="2">The sequence shown here is derived from an EMBL/GenBank/DDBJ whole genome shotgun (WGS) entry which is preliminary data.</text>
</comment>
<sequence length="406" mass="44532">MPPETQKEEKTVNISTDKVTDRTPSTPTSRAAVLERGGVRSSVSRRRSESQDSRRGSGSSSPPHISRKAAGESITPPVASRSPSQPPEHARKSRDAETFISCLPPPSVQAIRRSEGRIERNSPAYSSMQPVRREGGTALERNSPLRASVQPVRDRGRKEISNVPASLQPLRDAGKVRDTSTVMPPMHASNVAPSVQPIRDAGKVKETSSVAASSVQPVRTERSLLLSSAIPTITSQPARDLRATNTATHTHSTPETPPWSPHNPTPVRQPTDKASPRTGRGKPSQKQANHVKFREPVVSQVSHSDPTAQYSPASPRERVSPHRPQEAPRKASDVTLLSDTLFTRFEVAKLPHRMQGTRQHALRHRHGHGLGDAGEETDTWHVRGAARQLGVLHVLQPRRLHRRCLR</sequence>
<feature type="compositionally biased region" description="Basic and acidic residues" evidence="1">
    <location>
        <begin position="315"/>
        <end position="332"/>
    </location>
</feature>
<accession>A0AAW0SY95</accession>
<feature type="region of interest" description="Disordered" evidence="1">
    <location>
        <begin position="246"/>
        <end position="332"/>
    </location>
</feature>
<evidence type="ECO:0000313" key="2">
    <source>
        <dbReference type="EMBL" id="KAK8379667.1"/>
    </source>
</evidence>
<feature type="compositionally biased region" description="Basic and acidic residues" evidence="1">
    <location>
        <begin position="46"/>
        <end position="55"/>
    </location>
</feature>
<dbReference type="EMBL" id="JARAKH010000043">
    <property type="protein sequence ID" value="KAK8379667.1"/>
    <property type="molecule type" value="Genomic_DNA"/>
</dbReference>
<feature type="compositionally biased region" description="Basic and acidic residues" evidence="1">
    <location>
        <begin position="88"/>
        <end position="97"/>
    </location>
</feature>
<feature type="compositionally biased region" description="Pro residues" evidence="1">
    <location>
        <begin position="255"/>
        <end position="264"/>
    </location>
</feature>
<protein>
    <submittedName>
        <fullName evidence="2">Uncharacterized protein</fullName>
    </submittedName>
</protein>
<feature type="region of interest" description="Disordered" evidence="1">
    <location>
        <begin position="1"/>
        <end position="197"/>
    </location>
</feature>
<name>A0AAW0SY95_SCYPA</name>